<dbReference type="EMBL" id="LQWY01000033">
    <property type="protein sequence ID" value="OAH60749.1"/>
    <property type="molecule type" value="Genomic_DNA"/>
</dbReference>
<dbReference type="Proteomes" id="UP000076935">
    <property type="component" value="Unassembled WGS sequence"/>
</dbReference>
<keyword evidence="2" id="KW-1185">Reference proteome</keyword>
<comment type="caution">
    <text evidence="1">The sequence shown here is derived from an EMBL/GenBank/DDBJ whole genome shotgun (WGS) entry which is preliminary data.</text>
</comment>
<evidence type="ECO:0000313" key="1">
    <source>
        <dbReference type="EMBL" id="OAH60749.1"/>
    </source>
</evidence>
<dbReference type="InterPro" id="IPR056951">
    <property type="entry name" value="Phage_connect_2"/>
</dbReference>
<dbReference type="Pfam" id="PF24829">
    <property type="entry name" value="Phage_connect_2"/>
    <property type="match status" value="1"/>
</dbReference>
<gene>
    <name evidence="1" type="ORF">AWH49_15530</name>
</gene>
<protein>
    <submittedName>
        <fullName evidence="1">DNA-packaging protein</fullName>
    </submittedName>
</protein>
<name>A0A177L4Z3_9BACI</name>
<reference evidence="1 2" key="1">
    <citation type="submission" date="2016-01" db="EMBL/GenBank/DDBJ databases">
        <title>Investigation of taxonomic status of Bacillus aminovorans.</title>
        <authorList>
            <person name="Verma A."/>
            <person name="Pal Y."/>
            <person name="Krishnamurthi S."/>
        </authorList>
    </citation>
    <scope>NUCLEOTIDE SEQUENCE [LARGE SCALE GENOMIC DNA]</scope>
    <source>
        <strain evidence="1 2">DSM 1314</strain>
    </source>
</reference>
<dbReference type="NCBIfam" id="TIGR01560">
    <property type="entry name" value="put_DNA_pack"/>
    <property type="match status" value="1"/>
</dbReference>
<dbReference type="CDD" id="cd08054">
    <property type="entry name" value="gp6"/>
    <property type="match status" value="1"/>
</dbReference>
<dbReference type="InterPro" id="IPR006450">
    <property type="entry name" value="Phage_HK97_gp6-like"/>
</dbReference>
<sequence>MLDDVKLALRISNTAFDSEINDLISAAEADLRIAGVHFESSSGDALIKRAVITYCKANFGYDNPDADRFKDSYIMLKQHLSLAGDYRESMV</sequence>
<evidence type="ECO:0000313" key="2">
    <source>
        <dbReference type="Proteomes" id="UP000076935"/>
    </source>
</evidence>
<accession>A0A177L4Z3</accession>
<dbReference type="AlphaFoldDB" id="A0A177L4Z3"/>
<organism evidence="1 2">
    <name type="scientific">Domibacillus aminovorans</name>
    <dbReference type="NCBI Taxonomy" id="29332"/>
    <lineage>
        <taxon>Bacteria</taxon>
        <taxon>Bacillati</taxon>
        <taxon>Bacillota</taxon>
        <taxon>Bacilli</taxon>
        <taxon>Bacillales</taxon>
        <taxon>Bacillaceae</taxon>
        <taxon>Domibacillus</taxon>
    </lineage>
</organism>
<proteinExistence type="predicted"/>